<feature type="transmembrane region" description="Helical" evidence="10">
    <location>
        <begin position="164"/>
        <end position="186"/>
    </location>
</feature>
<dbReference type="Pfam" id="PF13347">
    <property type="entry name" value="MFS_2"/>
    <property type="match status" value="1"/>
</dbReference>
<keyword evidence="8 10" id="KW-1133">Transmembrane helix</keyword>
<dbReference type="PANTHER" id="PTHR19432:SF70">
    <property type="entry name" value="SUCROSE TRANSPORT PROTEIN SUC1-RELATED"/>
    <property type="match status" value="1"/>
</dbReference>
<sequence>MDRNLRMGRRVKHEVPLRTVARVASVATGVQFGWALQLSLLTPYVQVLGIPHTWASYIWLCGPISGMLVQPIVGYYSDRCDSQWGRRRPFIVIGSCFVVCAVLLIGFSEDLGYLFGDSHTSRPRAIIVFILGFWILDLANNLLQGPCRALLADLTGRNQRRTRSANALFSLFMAVGNVLGFAAGSYSKWYKLLPFTRTVACDVNCANLKSAFFIAIIVTITATILSISSVPERRWSPLSERKPIIPAPCASAPQDAKAEAIAKAGDVQDDDDEELSEAFIWELFTAFWDLPHSMWYLLLVTALTWIAWFPFLLFDTDWMGREVYRGEPSGHSAFSSLYDQGVRAGAFGLMLNAIMLGATSLMVDFLAGKFGPRLLWAMANLILSVSLACTGLITKAAEVYTNEPSSPPAAVKISAMVLFSVLGVPLAVTYSIPFALAATFSSSSGAGQGLSMGVLNLSVVIPQIFVSLGSGPWDALFGGGNLPAFMLASVSALAGAIAILTWLPSPPPDFPSSHILRTQSSPFP</sequence>
<dbReference type="PANTHER" id="PTHR19432">
    <property type="entry name" value="SUGAR TRANSPORTER"/>
    <property type="match status" value="1"/>
</dbReference>
<dbReference type="GO" id="GO:0005985">
    <property type="term" value="P:sucrose metabolic process"/>
    <property type="evidence" value="ECO:0007669"/>
    <property type="project" value="UniProtKB-UniPathway"/>
</dbReference>
<dbReference type="CDD" id="cd17313">
    <property type="entry name" value="MFS_SLC45_SUC"/>
    <property type="match status" value="1"/>
</dbReference>
<dbReference type="AlphaFoldDB" id="A0A3G4RXV2"/>
<dbReference type="NCBIfam" id="TIGR01301">
    <property type="entry name" value="GPH_sucrose"/>
    <property type="match status" value="1"/>
</dbReference>
<feature type="transmembrane region" description="Helical" evidence="10">
    <location>
        <begin position="413"/>
        <end position="438"/>
    </location>
</feature>
<keyword evidence="7" id="KW-0769">Symport</keyword>
<name>A0A3G4RXV2_GINBI</name>
<feature type="transmembrane region" description="Helical" evidence="10">
    <location>
        <begin position="374"/>
        <end position="393"/>
    </location>
</feature>
<keyword evidence="6 10" id="KW-0812">Transmembrane</keyword>
<evidence type="ECO:0000313" key="11">
    <source>
        <dbReference type="EMBL" id="AYU70942.1"/>
    </source>
</evidence>
<evidence type="ECO:0000256" key="5">
    <source>
        <dbReference type="ARBA" id="ARBA00022597"/>
    </source>
</evidence>
<dbReference type="GO" id="GO:0005773">
    <property type="term" value="C:vacuole"/>
    <property type="evidence" value="ECO:0007669"/>
    <property type="project" value="TreeGrafter"/>
</dbReference>
<dbReference type="SUPFAM" id="SSF103473">
    <property type="entry name" value="MFS general substrate transporter"/>
    <property type="match status" value="1"/>
</dbReference>
<dbReference type="UniPathway" id="UPA00238"/>
<keyword evidence="5" id="KW-0762">Sugar transport</keyword>
<feature type="transmembrane region" description="Helical" evidence="10">
    <location>
        <begin position="89"/>
        <end position="106"/>
    </location>
</feature>
<comment type="pathway">
    <text evidence="2">Glycan biosynthesis; sucrose metabolism.</text>
</comment>
<feature type="transmembrane region" description="Helical" evidence="10">
    <location>
        <begin position="482"/>
        <end position="503"/>
    </location>
</feature>
<dbReference type="InterPro" id="IPR036259">
    <property type="entry name" value="MFS_trans_sf"/>
</dbReference>
<evidence type="ECO:0000256" key="8">
    <source>
        <dbReference type="ARBA" id="ARBA00022989"/>
    </source>
</evidence>
<evidence type="ECO:0000256" key="4">
    <source>
        <dbReference type="ARBA" id="ARBA00022448"/>
    </source>
</evidence>
<dbReference type="Gene3D" id="1.20.1250.20">
    <property type="entry name" value="MFS general substrate transporter like domains"/>
    <property type="match status" value="1"/>
</dbReference>
<keyword evidence="9 10" id="KW-0472">Membrane</keyword>
<evidence type="ECO:0000256" key="9">
    <source>
        <dbReference type="ARBA" id="ARBA00023136"/>
    </source>
</evidence>
<dbReference type="GO" id="GO:0008506">
    <property type="term" value="F:sucrose:proton symporter activity"/>
    <property type="evidence" value="ECO:0007669"/>
    <property type="project" value="TreeGrafter"/>
</dbReference>
<evidence type="ECO:0000256" key="3">
    <source>
        <dbReference type="ARBA" id="ARBA00007134"/>
    </source>
</evidence>
<comment type="subcellular location">
    <subcellularLocation>
        <location evidence="1">Membrane</location>
        <topology evidence="1">Multi-pass membrane protein</topology>
    </subcellularLocation>
</comment>
<dbReference type="GO" id="GO:0005886">
    <property type="term" value="C:plasma membrane"/>
    <property type="evidence" value="ECO:0007669"/>
    <property type="project" value="InterPro"/>
</dbReference>
<gene>
    <name evidence="11" type="primary">SUT1</name>
</gene>
<protein>
    <submittedName>
        <fullName evidence="11">Sucrose transporter 1</fullName>
    </submittedName>
</protein>
<comment type="similarity">
    <text evidence="3">Belongs to the glycoside-pentoside-hexuronide (GPH) cation symporter transporter (TC 2.A.2.4) family.</text>
</comment>
<feature type="transmembrane region" description="Helical" evidence="10">
    <location>
        <begin position="344"/>
        <end position="367"/>
    </location>
</feature>
<evidence type="ECO:0000256" key="1">
    <source>
        <dbReference type="ARBA" id="ARBA00004141"/>
    </source>
</evidence>
<evidence type="ECO:0000256" key="2">
    <source>
        <dbReference type="ARBA" id="ARBA00004914"/>
    </source>
</evidence>
<keyword evidence="4" id="KW-0813">Transport</keyword>
<feature type="transmembrane region" description="Helical" evidence="10">
    <location>
        <begin position="206"/>
        <end position="227"/>
    </location>
</feature>
<evidence type="ECO:0000256" key="10">
    <source>
        <dbReference type="SAM" id="Phobius"/>
    </source>
</evidence>
<reference evidence="11" key="1">
    <citation type="journal article" date="2018" name="Tree Physiol.">
        <title>Seasonal changes of sucrose transporter expression and sugar partitioning in common European tree species.</title>
        <authorList>
            <person name="Dobbelstein E."/>
            <person name="Fink D."/>
            <person name="Oner-Sieben S."/>
            <person name="Czempik L."/>
            <person name="Lohaus G."/>
        </authorList>
    </citation>
    <scope>NUCLEOTIDE SEQUENCE</scope>
    <source>
        <tissue evidence="11">Bark</tissue>
    </source>
</reference>
<feature type="transmembrane region" description="Helical" evidence="10">
    <location>
        <begin position="20"/>
        <end position="45"/>
    </location>
</feature>
<proteinExistence type="evidence at transcript level"/>
<feature type="transmembrane region" description="Helical" evidence="10">
    <location>
        <begin position="57"/>
        <end position="77"/>
    </location>
</feature>
<accession>A0A3G4RXV2</accession>
<dbReference type="InterPro" id="IPR005989">
    <property type="entry name" value="Suc_symporter_pln"/>
</dbReference>
<organism evidence="11">
    <name type="scientific">Ginkgo biloba</name>
    <name type="common">Ginkgo</name>
    <name type="synonym">Maidenhair tree</name>
    <dbReference type="NCBI Taxonomy" id="3311"/>
    <lineage>
        <taxon>Eukaryota</taxon>
        <taxon>Viridiplantae</taxon>
        <taxon>Streptophyta</taxon>
        <taxon>Embryophyta</taxon>
        <taxon>Tracheophyta</taxon>
        <taxon>Spermatophyta</taxon>
        <taxon>Ginkgoidae</taxon>
        <taxon>Ginkgoales</taxon>
        <taxon>Ginkgoaceae</taxon>
        <taxon>Ginkgo</taxon>
    </lineage>
</organism>
<dbReference type="EMBL" id="MH650993">
    <property type="protein sequence ID" value="AYU70942.1"/>
    <property type="molecule type" value="mRNA"/>
</dbReference>
<feature type="transmembrane region" description="Helical" evidence="10">
    <location>
        <begin position="126"/>
        <end position="143"/>
    </location>
</feature>
<feature type="transmembrane region" description="Helical" evidence="10">
    <location>
        <begin position="294"/>
        <end position="314"/>
    </location>
</feature>
<evidence type="ECO:0000256" key="7">
    <source>
        <dbReference type="ARBA" id="ARBA00022847"/>
    </source>
</evidence>
<feature type="transmembrane region" description="Helical" evidence="10">
    <location>
        <begin position="450"/>
        <end position="470"/>
    </location>
</feature>
<evidence type="ECO:0000256" key="6">
    <source>
        <dbReference type="ARBA" id="ARBA00022692"/>
    </source>
</evidence>